<dbReference type="GO" id="GO:0016779">
    <property type="term" value="F:nucleotidyltransferase activity"/>
    <property type="evidence" value="ECO:0007669"/>
    <property type="project" value="UniProtKB-KW"/>
</dbReference>
<dbReference type="InterPro" id="IPR005835">
    <property type="entry name" value="NTP_transferase_dom"/>
</dbReference>
<evidence type="ECO:0000256" key="2">
    <source>
        <dbReference type="ARBA" id="ARBA00022695"/>
    </source>
</evidence>
<dbReference type="CDD" id="cd06422">
    <property type="entry name" value="NTP_transferase_like_1"/>
    <property type="match status" value="1"/>
</dbReference>
<proteinExistence type="predicted"/>
<dbReference type="RefSeq" id="WP_016390613.1">
    <property type="nucleotide sequence ID" value="NZ_KE646808.1"/>
</dbReference>
<evidence type="ECO:0000259" key="3">
    <source>
        <dbReference type="Pfam" id="PF00483"/>
    </source>
</evidence>
<evidence type="ECO:0000313" key="4">
    <source>
        <dbReference type="EMBL" id="EPD12845.1"/>
    </source>
</evidence>
<keyword evidence="1" id="KW-0808">Transferase</keyword>
<dbReference type="EMBL" id="ASHL01000006">
    <property type="protein sequence ID" value="EPD12845.1"/>
    <property type="molecule type" value="Genomic_DNA"/>
</dbReference>
<feature type="domain" description="Nucleotidyl transferase" evidence="3">
    <location>
        <begin position="2"/>
        <end position="218"/>
    </location>
</feature>
<reference evidence="4 5" key="1">
    <citation type="journal article" date="2013" name="Genome Announc.">
        <title>Genome Sequence of the Pyrene- and Fluoranthene-Degrading Bacterium Cycloclasticus sp. Strain PY97M.</title>
        <authorList>
            <person name="Cui Z."/>
            <person name="Xu G."/>
            <person name="Li Q."/>
            <person name="Gao W."/>
            <person name="Zheng L."/>
        </authorList>
    </citation>
    <scope>NUCLEOTIDE SEQUENCE [LARGE SCALE GENOMIC DNA]</scope>
    <source>
        <strain evidence="4 5">PY97M</strain>
    </source>
</reference>
<gene>
    <name evidence="4" type="ORF">L196_08246</name>
</gene>
<keyword evidence="5" id="KW-1185">Reference proteome</keyword>
<dbReference type="SUPFAM" id="SSF53448">
    <property type="entry name" value="Nucleotide-diphospho-sugar transferases"/>
    <property type="match status" value="1"/>
</dbReference>
<sequence length="221" mass="24684">MKVMILAAGRGERMGRLTDNCPKPLLEVSGQPLIVHHLLALKSQGFNDFVINVAYLGDQIKTALGKGEQWGVHIEYSDEGDNALETGGGIFRALPLLGDEPFLLVNADVWTDFPFQRLRNKTVKDIHLVLVNNPDHNQHGDFCLLDGEQKNQDSQRYTYSGIGVFSRAVFEQQTEGVFPLAPIIRQFIAQGRVSSELHRGEWVDVGTPERLAELALKLKPR</sequence>
<dbReference type="Gene3D" id="3.90.550.10">
    <property type="entry name" value="Spore Coat Polysaccharide Biosynthesis Protein SpsA, Chain A"/>
    <property type="match status" value="1"/>
</dbReference>
<comment type="caution">
    <text evidence="4">The sequence shown here is derived from an EMBL/GenBank/DDBJ whole genome shotgun (WGS) entry which is preliminary data.</text>
</comment>
<dbReference type="InterPro" id="IPR054790">
    <property type="entry name" value="MurU"/>
</dbReference>
<keyword evidence="2" id="KW-0548">Nucleotidyltransferase</keyword>
<protein>
    <submittedName>
        <fullName evidence="4">Nucleoside-diphosphate-sugar pyrophosphorylase</fullName>
    </submittedName>
</protein>
<dbReference type="InterPro" id="IPR029044">
    <property type="entry name" value="Nucleotide-diphossugar_trans"/>
</dbReference>
<dbReference type="PANTHER" id="PTHR43584:SF8">
    <property type="entry name" value="N-ACETYLMURAMATE ALPHA-1-PHOSPHATE URIDYLYLTRANSFERASE"/>
    <property type="match status" value="1"/>
</dbReference>
<dbReference type="AlphaFoldDB" id="A0AB33Z0H6"/>
<organism evidence="4 5">
    <name type="scientific">Cycloclasticus pugetii</name>
    <dbReference type="NCBI Taxonomy" id="34068"/>
    <lineage>
        <taxon>Bacteria</taxon>
        <taxon>Pseudomonadati</taxon>
        <taxon>Pseudomonadota</taxon>
        <taxon>Gammaproteobacteria</taxon>
        <taxon>Thiotrichales</taxon>
        <taxon>Piscirickettsiaceae</taxon>
        <taxon>Cycloclasticus</taxon>
    </lineage>
</organism>
<name>A0AB33Z0H6_9GAMM</name>
<evidence type="ECO:0000256" key="1">
    <source>
        <dbReference type="ARBA" id="ARBA00022679"/>
    </source>
</evidence>
<dbReference type="Proteomes" id="UP000015462">
    <property type="component" value="Unassembled WGS sequence"/>
</dbReference>
<accession>A0AB33Z0H6</accession>
<dbReference type="PANTHER" id="PTHR43584">
    <property type="entry name" value="NUCLEOTIDYL TRANSFERASE"/>
    <property type="match status" value="1"/>
</dbReference>
<evidence type="ECO:0000313" key="5">
    <source>
        <dbReference type="Proteomes" id="UP000015462"/>
    </source>
</evidence>
<dbReference type="InterPro" id="IPR050065">
    <property type="entry name" value="GlmU-like"/>
</dbReference>
<dbReference type="NCBIfam" id="NF045761">
    <property type="entry name" value="NAMPUrTaseMurU"/>
    <property type="match status" value="1"/>
</dbReference>
<dbReference type="Pfam" id="PF00483">
    <property type="entry name" value="NTP_transferase"/>
    <property type="match status" value="1"/>
</dbReference>